<dbReference type="PANTHER" id="PTHR15614">
    <property type="entry name" value="INTRAFLAGELLAR TRANSPORT PROTEIN 81 HOMOLOG"/>
    <property type="match status" value="1"/>
</dbReference>
<dbReference type="GO" id="GO:0042073">
    <property type="term" value="P:intraciliary transport"/>
    <property type="evidence" value="ECO:0007669"/>
    <property type="project" value="InterPro"/>
</dbReference>
<dbReference type="GO" id="GO:0015631">
    <property type="term" value="F:tubulin binding"/>
    <property type="evidence" value="ECO:0007669"/>
    <property type="project" value="InterPro"/>
</dbReference>
<evidence type="ECO:0000256" key="8">
    <source>
        <dbReference type="ARBA" id="ARBA00023054"/>
    </source>
</evidence>
<dbReference type="Gene3D" id="1.10.418.70">
    <property type="entry name" value="Intraflagellar transport protein 81, N-terminal domain"/>
    <property type="match status" value="1"/>
</dbReference>
<dbReference type="Pfam" id="PF18383">
    <property type="entry name" value="IFT81_CH"/>
    <property type="match status" value="1"/>
</dbReference>
<reference evidence="18" key="1">
    <citation type="submission" date="2019-11" db="UniProtKB">
        <authorList>
            <consortium name="WormBaseParasite"/>
        </authorList>
    </citation>
    <scope>IDENTIFICATION</scope>
</reference>
<keyword evidence="2" id="KW-0963">Cytoplasm</keyword>
<comment type="similarity">
    <text evidence="12">Belongs to the IFT81 family.</text>
</comment>
<comment type="function">
    <text evidence="13">Component of the intraflagellar transport (IFT) complex B: together with IFT74, forms a tubulin-binding module that specifically mediates transport of tubulin within the cilium. Binds tubulin via its CH (calponin-homology)-like region. Required for ciliogenesis. Required for proper regulation of SHH signaling. Plays an important role during spermatogenesis by modulating the assembly and elongation of the sperm flagella.</text>
</comment>
<evidence type="ECO:0000256" key="16">
    <source>
        <dbReference type="SAM" id="Coils"/>
    </source>
</evidence>
<keyword evidence="8 16" id="KW-0175">Coiled coil</keyword>
<keyword evidence="6" id="KW-0744">Spermatogenesis</keyword>
<protein>
    <recommendedName>
        <fullName evidence="14">Intraflagellar transport protein 81 homolog</fullName>
    </recommendedName>
    <alternativeName>
        <fullName evidence="15">Carnitine deficiency-associated protein expressed in ventricle 1</fullName>
    </alternativeName>
</protein>
<keyword evidence="11" id="KW-0966">Cell projection</keyword>
<name>A0A5K3EZ50_MESCO</name>
<dbReference type="FunFam" id="1.10.418.70:FF:000001">
    <property type="entry name" value="Intraflagellar transport protein 81 homolog"/>
    <property type="match status" value="1"/>
</dbReference>
<evidence type="ECO:0000256" key="14">
    <source>
        <dbReference type="ARBA" id="ARBA00073058"/>
    </source>
</evidence>
<evidence type="ECO:0000256" key="5">
    <source>
        <dbReference type="ARBA" id="ARBA00022794"/>
    </source>
</evidence>
<keyword evidence="4" id="KW-0221">Differentiation</keyword>
<evidence type="ECO:0000256" key="4">
    <source>
        <dbReference type="ARBA" id="ARBA00022782"/>
    </source>
</evidence>
<dbReference type="InterPro" id="IPR029600">
    <property type="entry name" value="IFT81"/>
</dbReference>
<dbReference type="InterPro" id="IPR043016">
    <property type="entry name" value="IFT81_N_sf"/>
</dbReference>
<keyword evidence="9" id="KW-0969">Cilium</keyword>
<accession>A0A5K3EZ50</accession>
<dbReference type="AlphaFoldDB" id="A0A5K3EZ50"/>
<dbReference type="GO" id="GO:0060271">
    <property type="term" value="P:cilium assembly"/>
    <property type="evidence" value="ECO:0007669"/>
    <property type="project" value="InterPro"/>
</dbReference>
<evidence type="ECO:0000259" key="17">
    <source>
        <dbReference type="Pfam" id="PF18383"/>
    </source>
</evidence>
<keyword evidence="10" id="KW-0206">Cytoskeleton</keyword>
<evidence type="ECO:0000256" key="12">
    <source>
        <dbReference type="ARBA" id="ARBA00043983"/>
    </source>
</evidence>
<evidence type="ECO:0000313" key="18">
    <source>
        <dbReference type="WBParaSite" id="MCU_003647-RC"/>
    </source>
</evidence>
<dbReference type="GO" id="GO:0030992">
    <property type="term" value="C:intraciliary transport particle B"/>
    <property type="evidence" value="ECO:0007669"/>
    <property type="project" value="InterPro"/>
</dbReference>
<proteinExistence type="inferred from homology"/>
<evidence type="ECO:0000256" key="6">
    <source>
        <dbReference type="ARBA" id="ARBA00022871"/>
    </source>
</evidence>
<organism evidence="18">
    <name type="scientific">Mesocestoides corti</name>
    <name type="common">Flatworm</name>
    <dbReference type="NCBI Taxonomy" id="53468"/>
    <lineage>
        <taxon>Eukaryota</taxon>
        <taxon>Metazoa</taxon>
        <taxon>Spiralia</taxon>
        <taxon>Lophotrochozoa</taxon>
        <taxon>Platyhelminthes</taxon>
        <taxon>Cestoda</taxon>
        <taxon>Eucestoda</taxon>
        <taxon>Cyclophyllidea</taxon>
        <taxon>Mesocestoididae</taxon>
        <taxon>Mesocestoides</taxon>
    </lineage>
</organism>
<evidence type="ECO:0000256" key="13">
    <source>
        <dbReference type="ARBA" id="ARBA00055755"/>
    </source>
</evidence>
<dbReference type="WBParaSite" id="MCU_003647-RC">
    <property type="protein sequence ID" value="MCU_003647-RC"/>
    <property type="gene ID" value="MCU_003647"/>
</dbReference>
<dbReference type="GO" id="GO:0030154">
    <property type="term" value="P:cell differentiation"/>
    <property type="evidence" value="ECO:0007669"/>
    <property type="project" value="UniProtKB-KW"/>
</dbReference>
<evidence type="ECO:0000256" key="7">
    <source>
        <dbReference type="ARBA" id="ARBA00022990"/>
    </source>
</evidence>
<evidence type="ECO:0000256" key="15">
    <source>
        <dbReference type="ARBA" id="ARBA00079903"/>
    </source>
</evidence>
<dbReference type="PANTHER" id="PTHR15614:SF2">
    <property type="entry name" value="INTRAFLAGELLAR TRANSPORT PROTEIN 81 HOMOLOG"/>
    <property type="match status" value="1"/>
</dbReference>
<keyword evidence="5" id="KW-0970">Cilium biogenesis/degradation</keyword>
<evidence type="ECO:0000256" key="3">
    <source>
        <dbReference type="ARBA" id="ARBA00022553"/>
    </source>
</evidence>
<dbReference type="GO" id="GO:0007283">
    <property type="term" value="P:spermatogenesis"/>
    <property type="evidence" value="ECO:0007669"/>
    <property type="project" value="UniProtKB-KW"/>
</dbReference>
<dbReference type="InterPro" id="IPR041146">
    <property type="entry name" value="IFT81_CH"/>
</dbReference>
<evidence type="ECO:0000256" key="1">
    <source>
        <dbReference type="ARBA" id="ARBA00004120"/>
    </source>
</evidence>
<comment type="subcellular location">
    <subcellularLocation>
        <location evidence="1">Cytoplasm</location>
        <location evidence="1">Cytoskeleton</location>
        <location evidence="1">Cilium basal body</location>
    </subcellularLocation>
</comment>
<keyword evidence="7" id="KW-0007">Acetylation</keyword>
<evidence type="ECO:0000256" key="10">
    <source>
        <dbReference type="ARBA" id="ARBA00023212"/>
    </source>
</evidence>
<keyword evidence="3" id="KW-0597">Phosphoprotein</keyword>
<evidence type="ECO:0000256" key="2">
    <source>
        <dbReference type="ARBA" id="ARBA00022490"/>
    </source>
</evidence>
<evidence type="ECO:0000256" key="9">
    <source>
        <dbReference type="ARBA" id="ARBA00023069"/>
    </source>
</evidence>
<sequence length="710" mass="81391">MLKFITEKLTAPPFNRNFNFITFDGLEPCLLLQILSDVLGELDPKHKIDIREEAPEQTTMRILDALRIFRYKVPTDPDHLAKFCEGLIVGDKFYIYPILETLLKNFVDYKKRAYLAKYLTKVQLPSDLLRDPELSKLYSEHEVLIETFKETHKQLELLKSEGLTTSEIRNDIAAMEEEKDQIVRRISKMKKKLEMFPTSTMMLDMARKLRIEREREGKVMRQLQEQRTLIFTLERKIIETRQQANDLRRKASDCTAQSLLNRLEEEVKVNQYLATDKQPKEIEMTKMYLEDLARVAGHPAMTHAFIDQLNQKLREVHAETNRLVEKRMVASDPLEDKVGLFRQQANIAANRKASTASALAETREKQLAKARQLEEVRVKLAKAVEETGAGVSKSTLGAGTDTASSLCVPKAEDFQSYVTALRTKNATYKEKRALLINLRAEKGILSRTVDLLKEVERQAKRKLDSVEASQGMSGYWDTMAKLEKVSEETANMNQRKGTVLEEMSGMVARLNQQINARRDKLAPLIRELRPLRVKAQELTQLHADKKSEYDAFVASRDAQTLRLDQEVRVLREEVRVEESRYHYLNAALALLKAQQFRLQEEMRGYLTTTGAATGDGTATGVTSITVKRRSYRDMYLKRISEQEALATTLKEELKDLETNESANLRQMKLWTDVVAILESKIATHKAAEEKKAAGGDFADVQQMETDRLLL</sequence>
<feature type="domain" description="IFT81 calponin homology" evidence="17">
    <location>
        <begin position="2"/>
        <end position="122"/>
    </location>
</feature>
<dbReference type="GO" id="GO:0036064">
    <property type="term" value="C:ciliary basal body"/>
    <property type="evidence" value="ECO:0007669"/>
    <property type="project" value="TreeGrafter"/>
</dbReference>
<feature type="coiled-coil region" evidence="16">
    <location>
        <begin position="165"/>
        <end position="250"/>
    </location>
</feature>
<evidence type="ECO:0000256" key="11">
    <source>
        <dbReference type="ARBA" id="ARBA00023273"/>
    </source>
</evidence>